<dbReference type="OrthoDB" id="1227494at2759"/>
<feature type="compositionally biased region" description="Basic residues" evidence="7">
    <location>
        <begin position="86"/>
        <end position="97"/>
    </location>
</feature>
<dbReference type="InterPro" id="IPR044076">
    <property type="entry name" value="Ribosomal_P2"/>
</dbReference>
<keyword evidence="9" id="KW-1185">Reference proteome</keyword>
<dbReference type="GO" id="GO:0022625">
    <property type="term" value="C:cytosolic large ribosomal subunit"/>
    <property type="evidence" value="ECO:0007669"/>
    <property type="project" value="InterPro"/>
</dbReference>
<keyword evidence="3" id="KW-0689">Ribosomal protein</keyword>
<dbReference type="GO" id="GO:0002182">
    <property type="term" value="P:cytoplasmic translational elongation"/>
    <property type="evidence" value="ECO:0007669"/>
    <property type="project" value="InterPro"/>
</dbReference>
<dbReference type="InterPro" id="IPR038716">
    <property type="entry name" value="P1/P2_N_sf"/>
</dbReference>
<dbReference type="STRING" id="34508.A0A4U8V4Z5"/>
<comment type="function">
    <text evidence="1">Plays an important role in the elongation step of protein synthesis.</text>
</comment>
<evidence type="ECO:0000313" key="8">
    <source>
        <dbReference type="EMBL" id="TMS39068.1"/>
    </source>
</evidence>
<accession>A0A4U8V4Z5</accession>
<keyword evidence="4" id="KW-0687">Ribonucleoprotein</keyword>
<organism evidence="8 9">
    <name type="scientific">Steinernema carpocapsae</name>
    <name type="common">Entomopathogenic nematode</name>
    <dbReference type="NCBI Taxonomy" id="34508"/>
    <lineage>
        <taxon>Eukaryota</taxon>
        <taxon>Metazoa</taxon>
        <taxon>Ecdysozoa</taxon>
        <taxon>Nematoda</taxon>
        <taxon>Chromadorea</taxon>
        <taxon>Rhabditida</taxon>
        <taxon>Tylenchina</taxon>
        <taxon>Panagrolaimomorpha</taxon>
        <taxon>Strongyloidoidea</taxon>
        <taxon>Steinernematidae</taxon>
        <taxon>Steinernema</taxon>
    </lineage>
</organism>
<feature type="region of interest" description="Disordered" evidence="7">
    <location>
        <begin position="72"/>
        <end position="100"/>
    </location>
</feature>
<comment type="caution">
    <text evidence="8">The sequence shown here is derived from an EMBL/GenBank/DDBJ whole genome shotgun (WGS) entry which is preliminary data.</text>
</comment>
<evidence type="ECO:0000256" key="4">
    <source>
        <dbReference type="ARBA" id="ARBA00023274"/>
    </source>
</evidence>
<sequence length="146" mass="15673">MRYVSAYLLAVLGGKDTPSVADLETIISSVGIDFDAEQAKAVVSKCQGKSVEELIAQGSSSLVSVSAGAAVAAPAAGGAPPPLLPPRRRRRRRRRKSPTMTWASDFSTKYSSPLLIVVVSLIVVEYNNNVVADTYLFRPTAWLCLY</sequence>
<dbReference type="CDD" id="cd05833">
    <property type="entry name" value="Ribosomal_P2"/>
    <property type="match status" value="1"/>
</dbReference>
<gene>
    <name evidence="8" type="ORF">L596_005654</name>
</gene>
<dbReference type="AlphaFoldDB" id="A0A4U8V4Z5"/>
<evidence type="ECO:0000256" key="7">
    <source>
        <dbReference type="SAM" id="MobiDB-lite"/>
    </source>
</evidence>
<comment type="similarity">
    <text evidence="2">Belongs to the eukaryotic ribosomal protein P1/P2 family.</text>
</comment>
<evidence type="ECO:0000313" key="9">
    <source>
        <dbReference type="Proteomes" id="UP000298663"/>
    </source>
</evidence>
<reference evidence="8 9" key="1">
    <citation type="journal article" date="2015" name="Genome Biol.">
        <title>Comparative genomics of Steinernema reveals deeply conserved gene regulatory networks.</title>
        <authorList>
            <person name="Dillman A.R."/>
            <person name="Macchietto M."/>
            <person name="Porter C.F."/>
            <person name="Rogers A."/>
            <person name="Williams B."/>
            <person name="Antoshechkin I."/>
            <person name="Lee M.M."/>
            <person name="Goodwin Z."/>
            <person name="Lu X."/>
            <person name="Lewis E.E."/>
            <person name="Goodrich-Blair H."/>
            <person name="Stock S.P."/>
            <person name="Adams B.J."/>
            <person name="Sternberg P.W."/>
            <person name="Mortazavi A."/>
        </authorList>
    </citation>
    <scope>NUCLEOTIDE SEQUENCE [LARGE SCALE GENOMIC DNA]</scope>
    <source>
        <strain evidence="8 9">ALL</strain>
    </source>
</reference>
<dbReference type="PANTHER" id="PTHR21141">
    <property type="entry name" value="60S ACIDIC RIBOSOMAL PROTEIN FAMILY MEMBER"/>
    <property type="match status" value="1"/>
</dbReference>
<evidence type="ECO:0000256" key="6">
    <source>
        <dbReference type="ARBA" id="ARBA00035443"/>
    </source>
</evidence>
<evidence type="ECO:0000256" key="1">
    <source>
        <dbReference type="ARBA" id="ARBA00003362"/>
    </source>
</evidence>
<protein>
    <recommendedName>
        <fullName evidence="5">Large ribosomal subunit protein P2</fullName>
    </recommendedName>
    <alternativeName>
        <fullName evidence="6">60S acidic ribosomal protein P2</fullName>
    </alternativeName>
</protein>
<evidence type="ECO:0000256" key="2">
    <source>
        <dbReference type="ARBA" id="ARBA00005436"/>
    </source>
</evidence>
<dbReference type="Proteomes" id="UP000298663">
    <property type="component" value="Unassembled WGS sequence"/>
</dbReference>
<dbReference type="FunFam" id="1.10.10.1410:FF:000002">
    <property type="entry name" value="60S acidic ribosomal protein P2"/>
    <property type="match status" value="1"/>
</dbReference>
<dbReference type="GO" id="GO:0003735">
    <property type="term" value="F:structural constituent of ribosome"/>
    <property type="evidence" value="ECO:0007669"/>
    <property type="project" value="InterPro"/>
</dbReference>
<dbReference type="Pfam" id="PF00428">
    <property type="entry name" value="Ribosomal_60s"/>
    <property type="match status" value="1"/>
</dbReference>
<proteinExistence type="inferred from homology"/>
<dbReference type="Gene3D" id="1.10.10.1410">
    <property type="match status" value="1"/>
</dbReference>
<reference evidence="8 9" key="2">
    <citation type="journal article" date="2019" name="G3 (Bethesda)">
        <title>Hybrid Assembly of the Genome of the Entomopathogenic Nematode Steinernema carpocapsae Identifies the X-Chromosome.</title>
        <authorList>
            <person name="Serra L."/>
            <person name="Macchietto M."/>
            <person name="Macias-Munoz A."/>
            <person name="McGill C.J."/>
            <person name="Rodriguez I.M."/>
            <person name="Rodriguez B."/>
            <person name="Murad R."/>
            <person name="Mortazavi A."/>
        </authorList>
    </citation>
    <scope>NUCLEOTIDE SEQUENCE [LARGE SCALE GENOMIC DNA]</scope>
    <source>
        <strain evidence="8 9">ALL</strain>
    </source>
</reference>
<name>A0A4U8V4Z5_STECR</name>
<dbReference type="EMBL" id="AZBU02000001">
    <property type="protein sequence ID" value="TMS39068.1"/>
    <property type="molecule type" value="Genomic_DNA"/>
</dbReference>
<evidence type="ECO:0000256" key="3">
    <source>
        <dbReference type="ARBA" id="ARBA00022980"/>
    </source>
</evidence>
<dbReference type="PANTHER" id="PTHR21141:SF80">
    <property type="entry name" value="60S ACIDIC RIBOSOMAL PROTEIN P2"/>
    <property type="match status" value="1"/>
</dbReference>
<evidence type="ECO:0000256" key="5">
    <source>
        <dbReference type="ARBA" id="ARBA00035301"/>
    </source>
</evidence>